<feature type="domain" description="GST N-terminal" evidence="1">
    <location>
        <begin position="4"/>
        <end position="92"/>
    </location>
</feature>
<dbReference type="GeneID" id="28815589"/>
<gene>
    <name evidence="2" type="ORF">LY89DRAFT_210135</name>
</gene>
<dbReference type="OrthoDB" id="3587182at2759"/>
<dbReference type="InterPro" id="IPR004045">
    <property type="entry name" value="Glutathione_S-Trfase_N"/>
</dbReference>
<dbReference type="InterPro" id="IPR036249">
    <property type="entry name" value="Thioredoxin-like_sf"/>
</dbReference>
<dbReference type="Gene3D" id="3.40.30.10">
    <property type="entry name" value="Glutaredoxin"/>
    <property type="match status" value="1"/>
</dbReference>
<dbReference type="InParanoid" id="A0A194WX54"/>
<dbReference type="STRING" id="149040.A0A194WX54"/>
<dbReference type="SUPFAM" id="SSF52833">
    <property type="entry name" value="Thioredoxin-like"/>
    <property type="match status" value="1"/>
</dbReference>
<evidence type="ECO:0000313" key="2">
    <source>
        <dbReference type="EMBL" id="KUJ12566.1"/>
    </source>
</evidence>
<dbReference type="Proteomes" id="UP000070700">
    <property type="component" value="Unassembled WGS sequence"/>
</dbReference>
<protein>
    <recommendedName>
        <fullName evidence="1">GST N-terminal domain-containing protein</fullName>
    </recommendedName>
</protein>
<reference evidence="2 3" key="1">
    <citation type="submission" date="2015-10" db="EMBL/GenBank/DDBJ databases">
        <title>Full genome of DAOMC 229536 Phialocephala scopiformis, a fungal endophyte of spruce producing the potent anti-insectan compound rugulosin.</title>
        <authorList>
            <consortium name="DOE Joint Genome Institute"/>
            <person name="Walker A.K."/>
            <person name="Frasz S.L."/>
            <person name="Seifert K.A."/>
            <person name="Miller J.D."/>
            <person name="Mondo S.J."/>
            <person name="Labutti K."/>
            <person name="Lipzen A."/>
            <person name="Dockter R."/>
            <person name="Kennedy M."/>
            <person name="Grigoriev I.V."/>
            <person name="Spatafora J.W."/>
        </authorList>
    </citation>
    <scope>NUCLEOTIDE SEQUENCE [LARGE SCALE GENOMIC DNA]</scope>
    <source>
        <strain evidence="2 3">CBS 120377</strain>
    </source>
</reference>
<keyword evidence="3" id="KW-1185">Reference proteome</keyword>
<dbReference type="AlphaFoldDB" id="A0A194WX54"/>
<evidence type="ECO:0000313" key="3">
    <source>
        <dbReference type="Proteomes" id="UP000070700"/>
    </source>
</evidence>
<dbReference type="Pfam" id="PF13409">
    <property type="entry name" value="GST_N_2"/>
    <property type="match status" value="1"/>
</dbReference>
<evidence type="ECO:0000259" key="1">
    <source>
        <dbReference type="PROSITE" id="PS50404"/>
    </source>
</evidence>
<name>A0A194WX54_MOLSC</name>
<sequence>MAARQYLLYAYPWMPYPRRIIIYLREKGIPSSLVQVVRVSDPGDGNAAPPNFPPRPQGSLPVLVMRSERSDTHIRQSVAIMNYLDELCDAGADGFPKSKYSIRGENLLARARNTEILGLADEILASWNPVRTFGTGAGTMPIPAAAKEML</sequence>
<dbReference type="RefSeq" id="XP_018066921.1">
    <property type="nucleotide sequence ID" value="XM_018205863.1"/>
</dbReference>
<accession>A0A194WX54</accession>
<dbReference type="PROSITE" id="PS50404">
    <property type="entry name" value="GST_NTER"/>
    <property type="match status" value="1"/>
</dbReference>
<organism evidence="2 3">
    <name type="scientific">Mollisia scopiformis</name>
    <name type="common">Conifer needle endophyte fungus</name>
    <name type="synonym">Phialocephala scopiformis</name>
    <dbReference type="NCBI Taxonomy" id="149040"/>
    <lineage>
        <taxon>Eukaryota</taxon>
        <taxon>Fungi</taxon>
        <taxon>Dikarya</taxon>
        <taxon>Ascomycota</taxon>
        <taxon>Pezizomycotina</taxon>
        <taxon>Leotiomycetes</taxon>
        <taxon>Helotiales</taxon>
        <taxon>Mollisiaceae</taxon>
        <taxon>Mollisia</taxon>
    </lineage>
</organism>
<dbReference type="EMBL" id="KQ947424">
    <property type="protein sequence ID" value="KUJ12566.1"/>
    <property type="molecule type" value="Genomic_DNA"/>
</dbReference>
<dbReference type="KEGG" id="psco:LY89DRAFT_210135"/>
<proteinExistence type="predicted"/>